<dbReference type="VEuPathDB" id="FungiDB:GGTG_06391"/>
<dbReference type="AlphaFoldDB" id="J3NYN9"/>
<protein>
    <submittedName>
        <fullName evidence="2 3">Uncharacterized protein</fullName>
    </submittedName>
</protein>
<dbReference type="EMBL" id="GL385397">
    <property type="protein sequence ID" value="EJT76472.1"/>
    <property type="molecule type" value="Genomic_DNA"/>
</dbReference>
<evidence type="ECO:0000313" key="3">
    <source>
        <dbReference type="EnsemblFungi" id="EJT76472"/>
    </source>
</evidence>
<feature type="region of interest" description="Disordered" evidence="1">
    <location>
        <begin position="1"/>
        <end position="83"/>
    </location>
</feature>
<keyword evidence="4" id="KW-1185">Reference proteome</keyword>
<dbReference type="Proteomes" id="UP000006039">
    <property type="component" value="Unassembled WGS sequence"/>
</dbReference>
<reference evidence="3" key="5">
    <citation type="submission" date="2018-04" db="UniProtKB">
        <authorList>
            <consortium name="EnsemblFungi"/>
        </authorList>
    </citation>
    <scope>IDENTIFICATION</scope>
    <source>
        <strain evidence="3">R3-111a-1</strain>
    </source>
</reference>
<dbReference type="HOGENOM" id="CLU_990594_0_0_1"/>
<reference evidence="4" key="1">
    <citation type="submission" date="2010-07" db="EMBL/GenBank/DDBJ databases">
        <title>The genome sequence of Gaeumannomyces graminis var. tritici strain R3-111a-1.</title>
        <authorList>
            <consortium name="The Broad Institute Genome Sequencing Platform"/>
            <person name="Ma L.-J."/>
            <person name="Dead R."/>
            <person name="Young S."/>
            <person name="Zeng Q."/>
            <person name="Koehrsen M."/>
            <person name="Alvarado L."/>
            <person name="Berlin A."/>
            <person name="Chapman S.B."/>
            <person name="Chen Z."/>
            <person name="Freedman E."/>
            <person name="Gellesch M."/>
            <person name="Goldberg J."/>
            <person name="Griggs A."/>
            <person name="Gujja S."/>
            <person name="Heilman E.R."/>
            <person name="Heiman D."/>
            <person name="Hepburn T."/>
            <person name="Howarth C."/>
            <person name="Jen D."/>
            <person name="Larson L."/>
            <person name="Mehta T."/>
            <person name="Neiman D."/>
            <person name="Pearson M."/>
            <person name="Roberts A."/>
            <person name="Saif S."/>
            <person name="Shea T."/>
            <person name="Shenoy N."/>
            <person name="Sisk P."/>
            <person name="Stolte C."/>
            <person name="Sykes S."/>
            <person name="Walk T."/>
            <person name="White J."/>
            <person name="Yandava C."/>
            <person name="Haas B."/>
            <person name="Nusbaum C."/>
            <person name="Birren B."/>
        </authorList>
    </citation>
    <scope>NUCLEOTIDE SEQUENCE [LARGE SCALE GENOMIC DNA]</scope>
    <source>
        <strain evidence="4">R3-111a-1</strain>
    </source>
</reference>
<proteinExistence type="predicted"/>
<reference evidence="2" key="3">
    <citation type="submission" date="2010-09" db="EMBL/GenBank/DDBJ databases">
        <title>Annotation of Gaeumannomyces graminis var. tritici R3-111a-1.</title>
        <authorList>
            <consortium name="The Broad Institute Genome Sequencing Platform"/>
            <person name="Ma L.-J."/>
            <person name="Dead R."/>
            <person name="Young S.K."/>
            <person name="Zeng Q."/>
            <person name="Gargeya S."/>
            <person name="Fitzgerald M."/>
            <person name="Haas B."/>
            <person name="Abouelleil A."/>
            <person name="Alvarado L."/>
            <person name="Arachchi H.M."/>
            <person name="Berlin A."/>
            <person name="Brown A."/>
            <person name="Chapman S.B."/>
            <person name="Chen Z."/>
            <person name="Dunbar C."/>
            <person name="Freedman E."/>
            <person name="Gearin G."/>
            <person name="Gellesch M."/>
            <person name="Goldberg J."/>
            <person name="Griggs A."/>
            <person name="Gujja S."/>
            <person name="Heiman D."/>
            <person name="Howarth C."/>
            <person name="Larson L."/>
            <person name="Lui A."/>
            <person name="MacDonald P.J.P."/>
            <person name="Mehta T."/>
            <person name="Montmayeur A."/>
            <person name="Murphy C."/>
            <person name="Neiman D."/>
            <person name="Pearson M."/>
            <person name="Priest M."/>
            <person name="Roberts A."/>
            <person name="Saif S."/>
            <person name="Shea T."/>
            <person name="Shenoy N."/>
            <person name="Sisk P."/>
            <person name="Stolte C."/>
            <person name="Sykes S."/>
            <person name="Yandava C."/>
            <person name="Wortman J."/>
            <person name="Nusbaum C."/>
            <person name="Birren B."/>
        </authorList>
    </citation>
    <scope>NUCLEOTIDE SEQUENCE</scope>
    <source>
        <strain evidence="2">R3-111a-1</strain>
    </source>
</reference>
<gene>
    <name evidence="3" type="primary">20346849</name>
    <name evidence="2" type="ORF">GGTG_06391</name>
</gene>
<evidence type="ECO:0000256" key="1">
    <source>
        <dbReference type="SAM" id="MobiDB-lite"/>
    </source>
</evidence>
<dbReference type="RefSeq" id="XP_009222472.1">
    <property type="nucleotide sequence ID" value="XM_009224208.1"/>
</dbReference>
<dbReference type="GeneID" id="20346849"/>
<feature type="region of interest" description="Disordered" evidence="1">
    <location>
        <begin position="233"/>
        <end position="269"/>
    </location>
</feature>
<dbReference type="EnsemblFungi" id="EJT76472">
    <property type="protein sequence ID" value="EJT76472"/>
    <property type="gene ID" value="GGTG_06391"/>
</dbReference>
<feature type="compositionally biased region" description="Polar residues" evidence="1">
    <location>
        <begin position="250"/>
        <end position="267"/>
    </location>
</feature>
<reference evidence="2" key="2">
    <citation type="submission" date="2010-07" db="EMBL/GenBank/DDBJ databases">
        <authorList>
            <consortium name="The Broad Institute Genome Sequencing Platform"/>
            <consortium name="Broad Institute Genome Sequencing Center for Infectious Disease"/>
            <person name="Ma L.-J."/>
            <person name="Dead R."/>
            <person name="Young S."/>
            <person name="Zeng Q."/>
            <person name="Koehrsen M."/>
            <person name="Alvarado L."/>
            <person name="Berlin A."/>
            <person name="Chapman S.B."/>
            <person name="Chen Z."/>
            <person name="Freedman E."/>
            <person name="Gellesch M."/>
            <person name="Goldberg J."/>
            <person name="Griggs A."/>
            <person name="Gujja S."/>
            <person name="Heilman E.R."/>
            <person name="Heiman D."/>
            <person name="Hepburn T."/>
            <person name="Howarth C."/>
            <person name="Jen D."/>
            <person name="Larson L."/>
            <person name="Mehta T."/>
            <person name="Neiman D."/>
            <person name="Pearson M."/>
            <person name="Roberts A."/>
            <person name="Saif S."/>
            <person name="Shea T."/>
            <person name="Shenoy N."/>
            <person name="Sisk P."/>
            <person name="Stolte C."/>
            <person name="Sykes S."/>
            <person name="Walk T."/>
            <person name="White J."/>
            <person name="Yandava C."/>
            <person name="Haas B."/>
            <person name="Nusbaum C."/>
            <person name="Birren B."/>
        </authorList>
    </citation>
    <scope>NUCLEOTIDE SEQUENCE</scope>
    <source>
        <strain evidence="2">R3-111a-1</strain>
    </source>
</reference>
<name>J3NYN9_GAET3</name>
<evidence type="ECO:0000313" key="2">
    <source>
        <dbReference type="EMBL" id="EJT76472.1"/>
    </source>
</evidence>
<sequence>MAGKSPKVQWALRQRALRGRPGLVASDAGKGGRQTRKRHTGLPGLPRPPLPFQLGADKKRRPIRGRGPTGDGKGQLHPPPTRDFDPVAAVVLSTVPRPATIHPSIVHLTTVRRQHKSASLEGPWCPTKVRFKASLDPAAKPPESVVVVVGMMMLPLLDARDMCMPLDAMPLWPSPAIFVCGRRYSAPVTFVSASRPASDAGDKTSPSLSPFYPSWWTSRMPILRKGCRTATRNRDLSANGSSEPPVRHSPTASQPPNQPHTSASSTPHNHHLLGCLAGASL</sequence>
<reference evidence="3" key="4">
    <citation type="journal article" date="2015" name="G3 (Bethesda)">
        <title>Genome sequences of three phytopathogenic species of the Magnaporthaceae family of fungi.</title>
        <authorList>
            <person name="Okagaki L.H."/>
            <person name="Nunes C.C."/>
            <person name="Sailsbery J."/>
            <person name="Clay B."/>
            <person name="Brown D."/>
            <person name="John T."/>
            <person name="Oh Y."/>
            <person name="Young N."/>
            <person name="Fitzgerald M."/>
            <person name="Haas B.J."/>
            <person name="Zeng Q."/>
            <person name="Young S."/>
            <person name="Adiconis X."/>
            <person name="Fan L."/>
            <person name="Levin J.Z."/>
            <person name="Mitchell T.K."/>
            <person name="Okubara P.A."/>
            <person name="Farman M.L."/>
            <person name="Kohn L.M."/>
            <person name="Birren B."/>
            <person name="Ma L.-J."/>
            <person name="Dean R.A."/>
        </authorList>
    </citation>
    <scope>NUCLEOTIDE SEQUENCE</scope>
    <source>
        <strain evidence="3">R3-111a-1</strain>
    </source>
</reference>
<organism evidence="2">
    <name type="scientific">Gaeumannomyces tritici (strain R3-111a-1)</name>
    <name type="common">Wheat and barley take-all root rot fungus</name>
    <name type="synonym">Gaeumannomyces graminis var. tritici</name>
    <dbReference type="NCBI Taxonomy" id="644352"/>
    <lineage>
        <taxon>Eukaryota</taxon>
        <taxon>Fungi</taxon>
        <taxon>Dikarya</taxon>
        <taxon>Ascomycota</taxon>
        <taxon>Pezizomycotina</taxon>
        <taxon>Sordariomycetes</taxon>
        <taxon>Sordariomycetidae</taxon>
        <taxon>Magnaporthales</taxon>
        <taxon>Magnaporthaceae</taxon>
        <taxon>Gaeumannomyces</taxon>
    </lineage>
</organism>
<accession>J3NYN9</accession>
<evidence type="ECO:0000313" key="4">
    <source>
        <dbReference type="Proteomes" id="UP000006039"/>
    </source>
</evidence>